<proteinExistence type="predicted"/>
<reference evidence="1" key="1">
    <citation type="submission" date="2014-09" db="EMBL/GenBank/DDBJ databases">
        <authorList>
            <person name="Magalhaes I.L.F."/>
            <person name="Oliveira U."/>
            <person name="Santos F.R."/>
            <person name="Vidigal T.H.D.A."/>
            <person name="Brescovit A.D."/>
            <person name="Santos A.J."/>
        </authorList>
    </citation>
    <scope>NUCLEOTIDE SEQUENCE</scope>
    <source>
        <tissue evidence="1">Shoot tissue taken approximately 20 cm above the soil surface</tissue>
    </source>
</reference>
<name>A0A0A9AYC2_ARUDO</name>
<evidence type="ECO:0000313" key="1">
    <source>
        <dbReference type="EMBL" id="JAD52062.1"/>
    </source>
</evidence>
<organism evidence="1">
    <name type="scientific">Arundo donax</name>
    <name type="common">Giant reed</name>
    <name type="synonym">Donax arundinaceus</name>
    <dbReference type="NCBI Taxonomy" id="35708"/>
    <lineage>
        <taxon>Eukaryota</taxon>
        <taxon>Viridiplantae</taxon>
        <taxon>Streptophyta</taxon>
        <taxon>Embryophyta</taxon>
        <taxon>Tracheophyta</taxon>
        <taxon>Spermatophyta</taxon>
        <taxon>Magnoliopsida</taxon>
        <taxon>Liliopsida</taxon>
        <taxon>Poales</taxon>
        <taxon>Poaceae</taxon>
        <taxon>PACMAD clade</taxon>
        <taxon>Arundinoideae</taxon>
        <taxon>Arundineae</taxon>
        <taxon>Arundo</taxon>
    </lineage>
</organism>
<reference evidence="1" key="2">
    <citation type="journal article" date="2015" name="Data Brief">
        <title>Shoot transcriptome of the giant reed, Arundo donax.</title>
        <authorList>
            <person name="Barrero R.A."/>
            <person name="Guerrero F.D."/>
            <person name="Moolhuijzen P."/>
            <person name="Goolsby J.A."/>
            <person name="Tidwell J."/>
            <person name="Bellgard S.E."/>
            <person name="Bellgard M.I."/>
        </authorList>
    </citation>
    <scope>NUCLEOTIDE SEQUENCE</scope>
    <source>
        <tissue evidence="1">Shoot tissue taken approximately 20 cm above the soil surface</tissue>
    </source>
</reference>
<protein>
    <submittedName>
        <fullName evidence="1">Uncharacterized protein</fullName>
    </submittedName>
</protein>
<sequence length="27" mass="2975">MNRKPASLALFLTEASCCDFLQYAIAP</sequence>
<dbReference type="AlphaFoldDB" id="A0A0A9AYC2"/>
<dbReference type="EMBL" id="GBRH01245833">
    <property type="protein sequence ID" value="JAD52062.1"/>
    <property type="molecule type" value="Transcribed_RNA"/>
</dbReference>
<accession>A0A0A9AYC2</accession>